<keyword evidence="1" id="KW-0175">Coiled coil</keyword>
<proteinExistence type="inferred from homology"/>
<dbReference type="OrthoDB" id="9763909at2"/>
<evidence type="ECO:0000313" key="2">
    <source>
        <dbReference type="EMBL" id="SDJ88269.1"/>
    </source>
</evidence>
<keyword evidence="1" id="KW-0131">Cell cycle</keyword>
<dbReference type="InterPro" id="IPR034706">
    <property type="entry name" value="CpoB"/>
</dbReference>
<keyword evidence="1" id="KW-0574">Periplasm</keyword>
<keyword evidence="3" id="KW-1185">Reference proteome</keyword>
<dbReference type="Proteomes" id="UP000199382">
    <property type="component" value="Unassembled WGS sequence"/>
</dbReference>
<comment type="similarity">
    <text evidence="1">Belongs to the CpoB family.</text>
</comment>
<keyword evidence="1" id="KW-0732">Signal</keyword>
<dbReference type="EMBL" id="FNEK01000026">
    <property type="protein sequence ID" value="SDJ88269.1"/>
    <property type="molecule type" value="Genomic_DNA"/>
</dbReference>
<dbReference type="GO" id="GO:0043093">
    <property type="term" value="P:FtsZ-dependent cytokinesis"/>
    <property type="evidence" value="ECO:0007669"/>
    <property type="project" value="UniProtKB-UniRule"/>
</dbReference>
<dbReference type="STRING" id="571298.SAMN04488026_10269"/>
<accession>A0A1G8XC79</accession>
<reference evidence="2 3" key="1">
    <citation type="submission" date="2016-10" db="EMBL/GenBank/DDBJ databases">
        <authorList>
            <person name="de Groot N.N."/>
        </authorList>
    </citation>
    <scope>NUCLEOTIDE SEQUENCE [LARGE SCALE GENOMIC DNA]</scope>
    <source>
        <strain evidence="2 3">DSM 25294</strain>
    </source>
</reference>
<name>A0A1G8XC79_9RHOB</name>
<dbReference type="RefSeq" id="WP_093156789.1">
    <property type="nucleotide sequence ID" value="NZ_FNEK01000026.1"/>
</dbReference>
<dbReference type="InterPro" id="IPR019734">
    <property type="entry name" value="TPR_rpt"/>
</dbReference>
<organism evidence="2 3">
    <name type="scientific">Aliiruegeria lutimaris</name>
    <dbReference type="NCBI Taxonomy" id="571298"/>
    <lineage>
        <taxon>Bacteria</taxon>
        <taxon>Pseudomonadati</taxon>
        <taxon>Pseudomonadota</taxon>
        <taxon>Alphaproteobacteria</taxon>
        <taxon>Rhodobacterales</taxon>
        <taxon>Roseobacteraceae</taxon>
        <taxon>Aliiruegeria</taxon>
    </lineage>
</organism>
<feature type="chain" id="PRO_5011801058" description="Cell division coordinator CpoB" evidence="1">
    <location>
        <begin position="21"/>
        <end position="276"/>
    </location>
</feature>
<dbReference type="NCBIfam" id="TIGR02795">
    <property type="entry name" value="tol_pal_ybgF"/>
    <property type="match status" value="1"/>
</dbReference>
<evidence type="ECO:0000256" key="1">
    <source>
        <dbReference type="HAMAP-Rule" id="MF_02066"/>
    </source>
</evidence>
<dbReference type="AlphaFoldDB" id="A0A1G8XC79"/>
<dbReference type="InterPro" id="IPR011990">
    <property type="entry name" value="TPR-like_helical_dom_sf"/>
</dbReference>
<dbReference type="InterPro" id="IPR014162">
    <property type="entry name" value="CpoB_C"/>
</dbReference>
<comment type="subcellular location">
    <subcellularLocation>
        <location evidence="1">Periplasm</location>
    </subcellularLocation>
</comment>
<dbReference type="HAMAP" id="MF_02066">
    <property type="entry name" value="CpoB"/>
    <property type="match status" value="1"/>
</dbReference>
<dbReference type="Gene3D" id="1.25.40.10">
    <property type="entry name" value="Tetratricopeptide repeat domain"/>
    <property type="match status" value="1"/>
</dbReference>
<comment type="function">
    <text evidence="1">Mediates coordination of peptidoglycan synthesis and outer membrane constriction during cell division.</text>
</comment>
<keyword evidence="1" id="KW-0132">Cell division</keyword>
<feature type="signal peptide" evidence="1">
    <location>
        <begin position="1"/>
        <end position="20"/>
    </location>
</feature>
<sequence precursor="true">MRLTTIATLAAFLLPLPLAAQDNSQTLADIRQELSVLHVELQQLTRELSTTGGAQTLQQSASILDRVNVIESELQRLTAKSEELEFRINSIVKDGTNRIGDIEFRLCEITPSCDLSKLGETSVLGGGALPQAPRLPPVESTNNTSAPQLAVGERADFDRAKGELDNGSFRSAADLFAAFTEAYPAGPLTGPAHFHQGDALSQLGETAPAARAYLNAFSADPDGEQAPMALLRLGQSLGDLGQTNEACITLGEVGTRFPGGEAASEAETSRINLGCL</sequence>
<dbReference type="Pfam" id="PF13174">
    <property type="entry name" value="TPR_6"/>
    <property type="match status" value="1"/>
</dbReference>
<dbReference type="GO" id="GO:0030288">
    <property type="term" value="C:outer membrane-bounded periplasmic space"/>
    <property type="evidence" value="ECO:0007669"/>
    <property type="project" value="UniProtKB-UniRule"/>
</dbReference>
<gene>
    <name evidence="1" type="primary">cpoB</name>
    <name evidence="2" type="ORF">SAMN04488026_10269</name>
</gene>
<evidence type="ECO:0000313" key="3">
    <source>
        <dbReference type="Proteomes" id="UP000199382"/>
    </source>
</evidence>
<dbReference type="SUPFAM" id="SSF48452">
    <property type="entry name" value="TPR-like"/>
    <property type="match status" value="1"/>
</dbReference>
<feature type="coiled-coil region" evidence="1">
    <location>
        <begin position="27"/>
        <end position="87"/>
    </location>
</feature>
<protein>
    <recommendedName>
        <fullName evidence="1">Cell division coordinator CpoB</fullName>
    </recommendedName>
</protein>